<evidence type="ECO:0000313" key="5">
    <source>
        <dbReference type="Proteomes" id="UP000190814"/>
    </source>
</evidence>
<dbReference type="CDD" id="cd02696">
    <property type="entry name" value="MurNAc-LAA"/>
    <property type="match status" value="1"/>
</dbReference>
<dbReference type="PANTHER" id="PTHR30404:SF0">
    <property type="entry name" value="N-ACETYLMURAMOYL-L-ALANINE AMIDASE AMIC"/>
    <property type="match status" value="1"/>
</dbReference>
<dbReference type="SMART" id="SM00646">
    <property type="entry name" value="Ami_3"/>
    <property type="match status" value="1"/>
</dbReference>
<feature type="compositionally biased region" description="Basic and acidic residues" evidence="2">
    <location>
        <begin position="41"/>
        <end position="57"/>
    </location>
</feature>
<dbReference type="GO" id="GO:0009253">
    <property type="term" value="P:peptidoglycan catabolic process"/>
    <property type="evidence" value="ECO:0007669"/>
    <property type="project" value="InterPro"/>
</dbReference>
<evidence type="ECO:0000256" key="2">
    <source>
        <dbReference type="SAM" id="MobiDB-lite"/>
    </source>
</evidence>
<dbReference type="SUPFAM" id="SSF53187">
    <property type="entry name" value="Zn-dependent exopeptidases"/>
    <property type="match status" value="1"/>
</dbReference>
<dbReference type="Proteomes" id="UP000190814">
    <property type="component" value="Unassembled WGS sequence"/>
</dbReference>
<dbReference type="PROSITE" id="PS51257">
    <property type="entry name" value="PROKAR_LIPOPROTEIN"/>
    <property type="match status" value="1"/>
</dbReference>
<keyword evidence="1" id="KW-0378">Hydrolase</keyword>
<organism evidence="4 5">
    <name type="scientific">Eubacterium uniforme</name>
    <dbReference type="NCBI Taxonomy" id="39495"/>
    <lineage>
        <taxon>Bacteria</taxon>
        <taxon>Bacillati</taxon>
        <taxon>Bacillota</taxon>
        <taxon>Clostridia</taxon>
        <taxon>Eubacteriales</taxon>
        <taxon>Eubacteriaceae</taxon>
        <taxon>Eubacterium</taxon>
    </lineage>
</organism>
<dbReference type="InterPro" id="IPR050695">
    <property type="entry name" value="N-acetylmuramoyl_amidase_3"/>
</dbReference>
<dbReference type="InterPro" id="IPR002508">
    <property type="entry name" value="MurNAc-LAA_cat"/>
</dbReference>
<dbReference type="OrthoDB" id="43070at2"/>
<reference evidence="4 5" key="1">
    <citation type="submission" date="2017-02" db="EMBL/GenBank/DDBJ databases">
        <authorList>
            <person name="Peterson S.W."/>
        </authorList>
    </citation>
    <scope>NUCLEOTIDE SEQUENCE [LARGE SCALE GENOMIC DNA]</scope>
    <source>
        <strain evidence="4 5">ATCC 35992</strain>
    </source>
</reference>
<evidence type="ECO:0000256" key="1">
    <source>
        <dbReference type="ARBA" id="ARBA00022801"/>
    </source>
</evidence>
<dbReference type="Gene3D" id="3.40.630.40">
    <property type="entry name" value="Zn-dependent exopeptidases"/>
    <property type="match status" value="1"/>
</dbReference>
<name>A0A1T4VCF1_9FIRM</name>
<sequence length="257" mass="28159">MKITFGMVAKRFLLAAALMTTSCLLVTGFTYISGDKKLNIGSKKSSEKETEKEKKSGYDPSTSQYEDMSAYTICLDPAAGGNDEGNSEESRAEKDDNLTLAKKVKDILVNEMNFKVEMTRTSDEDVSDEDRVAKANDNNCNALISLSRGSYINANYSKGFENYIFHEEPANSLALSSYIMEKLNETGAMLSGSTMKGKPGNKSEDYYTNKASKMASVVVLTGYVTSDEDNEAFDNNTDAIATAIAEGIYNYFKNGVK</sequence>
<dbReference type="EMBL" id="FUXZ01000004">
    <property type="protein sequence ID" value="SKA62642.1"/>
    <property type="molecule type" value="Genomic_DNA"/>
</dbReference>
<keyword evidence="5" id="KW-1185">Reference proteome</keyword>
<dbReference type="AlphaFoldDB" id="A0A1T4VCF1"/>
<gene>
    <name evidence="4" type="ORF">SAMN02745111_00664</name>
</gene>
<dbReference type="GO" id="GO:0030288">
    <property type="term" value="C:outer membrane-bounded periplasmic space"/>
    <property type="evidence" value="ECO:0007669"/>
    <property type="project" value="TreeGrafter"/>
</dbReference>
<dbReference type="STRING" id="39495.SAMN02745111_00664"/>
<evidence type="ECO:0000259" key="3">
    <source>
        <dbReference type="SMART" id="SM00646"/>
    </source>
</evidence>
<dbReference type="PANTHER" id="PTHR30404">
    <property type="entry name" value="N-ACETYLMURAMOYL-L-ALANINE AMIDASE"/>
    <property type="match status" value="1"/>
</dbReference>
<dbReference type="Pfam" id="PF01520">
    <property type="entry name" value="Amidase_3"/>
    <property type="match status" value="1"/>
</dbReference>
<feature type="region of interest" description="Disordered" evidence="2">
    <location>
        <begin position="41"/>
        <end position="64"/>
    </location>
</feature>
<evidence type="ECO:0000313" key="4">
    <source>
        <dbReference type="EMBL" id="SKA62642.1"/>
    </source>
</evidence>
<dbReference type="RefSeq" id="WP_078765553.1">
    <property type="nucleotide sequence ID" value="NZ_FUXZ01000004.1"/>
</dbReference>
<accession>A0A1T4VCF1</accession>
<proteinExistence type="predicted"/>
<dbReference type="GO" id="GO:0008745">
    <property type="term" value="F:N-acetylmuramoyl-L-alanine amidase activity"/>
    <property type="evidence" value="ECO:0007669"/>
    <property type="project" value="InterPro"/>
</dbReference>
<protein>
    <submittedName>
        <fullName evidence="4">N-acetylmuramoyl-L-alanine amidase</fullName>
    </submittedName>
</protein>
<feature type="domain" description="MurNAc-LAA" evidence="3">
    <location>
        <begin position="132"/>
        <end position="249"/>
    </location>
</feature>